<dbReference type="PRINTS" id="PR00783">
    <property type="entry name" value="MINTRINSICP"/>
</dbReference>
<dbReference type="GO" id="GO:0005737">
    <property type="term" value="C:cytoplasm"/>
    <property type="evidence" value="ECO:0007669"/>
    <property type="project" value="UniProtKB-ARBA"/>
</dbReference>
<dbReference type="STRING" id="554065.E1ZAV7"/>
<reference evidence="10 11" key="1">
    <citation type="journal article" date="2010" name="Plant Cell">
        <title>The Chlorella variabilis NC64A genome reveals adaptation to photosymbiosis, coevolution with viruses, and cryptic sex.</title>
        <authorList>
            <person name="Blanc G."/>
            <person name="Duncan G."/>
            <person name="Agarkova I."/>
            <person name="Borodovsky M."/>
            <person name="Gurnon J."/>
            <person name="Kuo A."/>
            <person name="Lindquist E."/>
            <person name="Lucas S."/>
            <person name="Pangilinan J."/>
            <person name="Polle J."/>
            <person name="Salamov A."/>
            <person name="Terry A."/>
            <person name="Yamada T."/>
            <person name="Dunigan D.D."/>
            <person name="Grigoriev I.V."/>
            <person name="Claverie J.M."/>
            <person name="Van Etten J.L."/>
        </authorList>
    </citation>
    <scope>NUCLEOTIDE SEQUENCE [LARGE SCALE GENOMIC DNA]</scope>
    <source>
        <strain evidence="10 11">NC64A</strain>
    </source>
</reference>
<dbReference type="EMBL" id="GL433840">
    <property type="protein sequence ID" value="EFN57122.1"/>
    <property type="molecule type" value="Genomic_DNA"/>
</dbReference>
<dbReference type="InParanoid" id="E1ZAV7"/>
<dbReference type="EMBL" id="GL434107">
    <property type="protein sequence ID" value="EFN50477.1"/>
    <property type="molecule type" value="Genomic_DNA"/>
</dbReference>
<dbReference type="Pfam" id="PF00230">
    <property type="entry name" value="MIP"/>
    <property type="match status" value="1"/>
</dbReference>
<dbReference type="AlphaFoldDB" id="E1ZAV7"/>
<keyword evidence="5" id="KW-1133">Transmembrane helix</keyword>
<evidence type="ECO:0000256" key="1">
    <source>
        <dbReference type="ARBA" id="ARBA00004127"/>
    </source>
</evidence>
<dbReference type="InterPro" id="IPR000425">
    <property type="entry name" value="MIP"/>
</dbReference>
<evidence type="ECO:0000313" key="10">
    <source>
        <dbReference type="EMBL" id="EFN57122.1"/>
    </source>
</evidence>
<dbReference type="GO" id="GO:0019755">
    <property type="term" value="P:one-carbon compound transport"/>
    <property type="evidence" value="ECO:0007669"/>
    <property type="project" value="UniProtKB-ARBA"/>
</dbReference>
<feature type="chain" id="PRO_5010830721" description="Aquaporin" evidence="8">
    <location>
        <begin position="20"/>
        <end position="80"/>
    </location>
</feature>
<dbReference type="RefSeq" id="XP_005842609.1">
    <property type="nucleotide sequence ID" value="XM_005842552.1"/>
</dbReference>
<evidence type="ECO:0000256" key="4">
    <source>
        <dbReference type="ARBA" id="ARBA00022737"/>
    </source>
</evidence>
<dbReference type="GO" id="GO:0016020">
    <property type="term" value="C:membrane"/>
    <property type="evidence" value="ECO:0007669"/>
    <property type="project" value="InterPro"/>
</dbReference>
<evidence type="ECO:0000256" key="2">
    <source>
        <dbReference type="ARBA" id="ARBA00022448"/>
    </source>
</evidence>
<dbReference type="GO" id="GO:0012505">
    <property type="term" value="C:endomembrane system"/>
    <property type="evidence" value="ECO:0007669"/>
    <property type="project" value="UniProtKB-SubCell"/>
</dbReference>
<dbReference type="OMA" id="HMGWRSG"/>
<dbReference type="OrthoDB" id="3222at2759"/>
<dbReference type="InterPro" id="IPR034294">
    <property type="entry name" value="Aquaporin_transptr"/>
</dbReference>
<dbReference type="InterPro" id="IPR022357">
    <property type="entry name" value="MIP_CS"/>
</dbReference>
<dbReference type="PANTHER" id="PTHR45665:SF9">
    <property type="entry name" value="AQUAPORIN-8"/>
    <property type="match status" value="1"/>
</dbReference>
<gene>
    <name evidence="10" type="ORF">CHLNCDRAFT_15203</name>
    <name evidence="9" type="ORF">CHLNCDRAFT_16159</name>
</gene>
<keyword evidence="8" id="KW-0732">Signal</keyword>
<evidence type="ECO:0000256" key="3">
    <source>
        <dbReference type="ARBA" id="ARBA00022692"/>
    </source>
</evidence>
<keyword evidence="3 7" id="KW-0812">Transmembrane</keyword>
<evidence type="ECO:0000256" key="8">
    <source>
        <dbReference type="SAM" id="SignalP"/>
    </source>
</evidence>
<evidence type="ECO:0000313" key="9">
    <source>
        <dbReference type="EMBL" id="EFN50477.1"/>
    </source>
</evidence>
<dbReference type="KEGG" id="cvr:CHLNCDRAFT_15203"/>
<organism evidence="11">
    <name type="scientific">Chlorella variabilis</name>
    <name type="common">Green alga</name>
    <dbReference type="NCBI Taxonomy" id="554065"/>
    <lineage>
        <taxon>Eukaryota</taxon>
        <taxon>Viridiplantae</taxon>
        <taxon>Chlorophyta</taxon>
        <taxon>core chlorophytes</taxon>
        <taxon>Trebouxiophyceae</taxon>
        <taxon>Chlorellales</taxon>
        <taxon>Chlorellaceae</taxon>
        <taxon>Chlorella clade</taxon>
        <taxon>Chlorella</taxon>
    </lineage>
</organism>
<feature type="non-terminal residue" evidence="10">
    <location>
        <position position="80"/>
    </location>
</feature>
<comment type="subcellular location">
    <subcellularLocation>
        <location evidence="1">Endomembrane system</location>
        <topology evidence="1">Multi-pass membrane protein</topology>
    </subcellularLocation>
</comment>
<dbReference type="Proteomes" id="UP000008141">
    <property type="component" value="Unassembled WGS sequence"/>
</dbReference>
<dbReference type="GeneID" id="17349910"/>
<dbReference type="GO" id="GO:0015250">
    <property type="term" value="F:water channel activity"/>
    <property type="evidence" value="ECO:0007669"/>
    <property type="project" value="TreeGrafter"/>
</dbReference>
<keyword evidence="6" id="KW-0472">Membrane</keyword>
<accession>E1ZAV7</accession>
<evidence type="ECO:0000256" key="5">
    <source>
        <dbReference type="ARBA" id="ARBA00022989"/>
    </source>
</evidence>
<keyword evidence="4" id="KW-0677">Repeat</keyword>
<dbReference type="InterPro" id="IPR023271">
    <property type="entry name" value="Aquaporin-like"/>
</dbReference>
<evidence type="ECO:0000256" key="6">
    <source>
        <dbReference type="ARBA" id="ARBA00023136"/>
    </source>
</evidence>
<dbReference type="PANTHER" id="PTHR45665">
    <property type="entry name" value="AQUAPORIN-8"/>
    <property type="match status" value="1"/>
</dbReference>
<proteinExistence type="inferred from homology"/>
<feature type="non-terminal residue" evidence="10">
    <location>
        <position position="1"/>
    </location>
</feature>
<dbReference type="KEGG" id="cvr:CHLNCDRAFT_16159"/>
<evidence type="ECO:0000256" key="7">
    <source>
        <dbReference type="RuleBase" id="RU000477"/>
    </source>
</evidence>
<dbReference type="PROSITE" id="PS00221">
    <property type="entry name" value="MIP"/>
    <property type="match status" value="1"/>
</dbReference>
<name>E1ZAV7_CHLVA</name>
<dbReference type="SUPFAM" id="SSF81338">
    <property type="entry name" value="Aquaporin-like"/>
    <property type="match status" value="1"/>
</dbReference>
<keyword evidence="11" id="KW-1185">Reference proteome</keyword>
<feature type="signal peptide" evidence="8">
    <location>
        <begin position="1"/>
        <end position="19"/>
    </location>
</feature>
<sequence>ALAAEFLGMLLFALYGGEARDSAAAYGNGPALAVLVYATANVSGGHLNPAVTLGTIISGHMGWRSGLLYMAAQFLGGIVG</sequence>
<dbReference type="GeneID" id="17356530"/>
<evidence type="ECO:0008006" key="12">
    <source>
        <dbReference type="Google" id="ProtNLM"/>
    </source>
</evidence>
<comment type="similarity">
    <text evidence="7">Belongs to the MIP/aquaporin (TC 1.A.8) family.</text>
</comment>
<keyword evidence="2 7" id="KW-0813">Transport</keyword>
<protein>
    <recommendedName>
        <fullName evidence="12">Aquaporin</fullName>
    </recommendedName>
</protein>
<evidence type="ECO:0000313" key="11">
    <source>
        <dbReference type="Proteomes" id="UP000008141"/>
    </source>
</evidence>
<dbReference type="Gene3D" id="1.20.1080.10">
    <property type="entry name" value="Glycerol uptake facilitator protein"/>
    <property type="match status" value="1"/>
</dbReference>
<dbReference type="RefSeq" id="XP_005849224.1">
    <property type="nucleotide sequence ID" value="XM_005849162.1"/>
</dbReference>